<dbReference type="PANTHER" id="PTHR12286:SF5">
    <property type="entry name" value="SACCHAROPINE DEHYDROGENASE-LIKE OXIDOREDUCTASE"/>
    <property type="match status" value="1"/>
</dbReference>
<organism evidence="2 3">
    <name type="scientific">Corynebacterium suedekumii</name>
    <dbReference type="NCBI Taxonomy" id="3049801"/>
    <lineage>
        <taxon>Bacteria</taxon>
        <taxon>Bacillati</taxon>
        <taxon>Actinomycetota</taxon>
        <taxon>Actinomycetes</taxon>
        <taxon>Mycobacteriales</taxon>
        <taxon>Corynebacteriaceae</taxon>
        <taxon>Corynebacterium</taxon>
    </lineage>
</organism>
<keyword evidence="3" id="KW-1185">Reference proteome</keyword>
<dbReference type="RefSeq" id="WP_284874301.1">
    <property type="nucleotide sequence ID" value="NZ_CP126970.1"/>
</dbReference>
<dbReference type="InterPro" id="IPR036291">
    <property type="entry name" value="NAD(P)-bd_dom_sf"/>
</dbReference>
<protein>
    <submittedName>
        <fullName evidence="2">Saccharopine dehydrogenase NADP-binding domain-containing protein</fullName>
    </submittedName>
</protein>
<proteinExistence type="predicted"/>
<name>A0ABY8VL02_9CORY</name>
<dbReference type="Proteomes" id="UP001238805">
    <property type="component" value="Chromosome"/>
</dbReference>
<evidence type="ECO:0000259" key="1">
    <source>
        <dbReference type="Pfam" id="PF03435"/>
    </source>
</evidence>
<accession>A0ABY8VL02</accession>
<dbReference type="PANTHER" id="PTHR12286">
    <property type="entry name" value="SACCHAROPINE DEHYDROGENASE-LIKE OXIDOREDUCTASE"/>
    <property type="match status" value="1"/>
</dbReference>
<feature type="domain" description="Saccharopine dehydrogenase NADP binding" evidence="1">
    <location>
        <begin position="6"/>
        <end position="130"/>
    </location>
</feature>
<dbReference type="InterPro" id="IPR005097">
    <property type="entry name" value="Sacchrp_dh_NADP-bd"/>
</dbReference>
<dbReference type="InterPro" id="IPR051276">
    <property type="entry name" value="Saccharopine_DH-like_oxidrdct"/>
</dbReference>
<dbReference type="SUPFAM" id="SSF51735">
    <property type="entry name" value="NAD(P)-binding Rossmann-fold domains"/>
    <property type="match status" value="1"/>
</dbReference>
<dbReference type="Gene3D" id="3.40.50.720">
    <property type="entry name" value="NAD(P)-binding Rossmann-like Domain"/>
    <property type="match status" value="1"/>
</dbReference>
<dbReference type="Pfam" id="PF03435">
    <property type="entry name" value="Sacchrp_dh_NADP"/>
    <property type="match status" value="1"/>
</dbReference>
<dbReference type="EMBL" id="CP126970">
    <property type="protein sequence ID" value="WIM69707.1"/>
    <property type="molecule type" value="Genomic_DNA"/>
</dbReference>
<sequence length="387" mass="41634">MRDFDIIVHGATGFVGRLTAAQLAAAHPDLTIALSGRSESRLAEVQRAHAPSAALLVADSLDPADMASLAARARVIISCVGPYSRLGGELVAACADAGTHYVDLCGEAPFIRRMIDEHQDRATETGARIVHSCGFDSVPSDMGAFALLEHAGEPLTRDTMVVEELRGGLSGGTIDSMREVSAAARRDRSVARNLHHPYSLSPTPSEEPRVEGLEKDFRIRRLDDGRWSGPFFMSMFNTRIVRRSSSLRDARFLYRECWATGRGPVGRVKAYALAGITAALFAVAQKPFFQRFIPQPGEGPSEKQRAKGHFRFTHHGTGESGREYSCTVAAQGDPGYDVTAMMLSEAAVTLLENTALPDTAGILTPSTGLGSAYLERLRAGGMTLACD</sequence>
<evidence type="ECO:0000313" key="2">
    <source>
        <dbReference type="EMBL" id="WIM69707.1"/>
    </source>
</evidence>
<gene>
    <name evidence="2" type="ORF">QP029_10810</name>
</gene>
<evidence type="ECO:0000313" key="3">
    <source>
        <dbReference type="Proteomes" id="UP001238805"/>
    </source>
</evidence>
<reference evidence="2 3" key="1">
    <citation type="submission" date="2023-05" db="EMBL/GenBank/DDBJ databases">
        <title>Corynebacterium suedekumii sp. nov. and Corynebacterium breve sp. nov. isolated from raw cow's milk.</title>
        <authorList>
            <person name="Baer M.K."/>
            <person name="Mehl L."/>
            <person name="Hellmuth R."/>
            <person name="Marke G."/>
            <person name="Lipski A."/>
        </authorList>
    </citation>
    <scope>NUCLEOTIDE SEQUENCE [LARGE SCALE GENOMIC DNA]</scope>
    <source>
        <strain evidence="2 3">LM112</strain>
    </source>
</reference>